<dbReference type="RefSeq" id="WP_204701931.1">
    <property type="nucleotide sequence ID" value="NZ_JAFBDQ010000010.1"/>
</dbReference>
<evidence type="ECO:0000256" key="9">
    <source>
        <dbReference type="ARBA" id="ARBA00022833"/>
    </source>
</evidence>
<dbReference type="InterPro" id="IPR003959">
    <property type="entry name" value="ATPase_AAA_core"/>
</dbReference>
<comment type="subunit">
    <text evidence="15">Homohexamer.</text>
</comment>
<dbReference type="Pfam" id="PF06480">
    <property type="entry name" value="FtsH_ext"/>
    <property type="match status" value="1"/>
</dbReference>
<evidence type="ECO:0000256" key="1">
    <source>
        <dbReference type="ARBA" id="ARBA00004370"/>
    </source>
</evidence>
<feature type="transmembrane region" description="Helical" evidence="15">
    <location>
        <begin position="7"/>
        <end position="26"/>
    </location>
</feature>
<evidence type="ECO:0000256" key="12">
    <source>
        <dbReference type="ARBA" id="ARBA00023049"/>
    </source>
</evidence>
<dbReference type="InterPro" id="IPR041569">
    <property type="entry name" value="AAA_lid_3"/>
</dbReference>
<dbReference type="GO" id="GO:0030163">
    <property type="term" value="P:protein catabolic process"/>
    <property type="evidence" value="ECO:0007669"/>
    <property type="project" value="UniProtKB-UniRule"/>
</dbReference>
<dbReference type="Gene3D" id="3.40.50.300">
    <property type="entry name" value="P-loop containing nucleotide triphosphate hydrolases"/>
    <property type="match status" value="1"/>
</dbReference>
<dbReference type="PANTHER" id="PTHR43655">
    <property type="entry name" value="ATP-DEPENDENT PROTEASE"/>
    <property type="match status" value="1"/>
</dbReference>
<comment type="similarity">
    <text evidence="16">Belongs to the AAA ATPase family.</text>
</comment>
<dbReference type="PROSITE" id="PS00674">
    <property type="entry name" value="AAA"/>
    <property type="match status" value="1"/>
</dbReference>
<dbReference type="SUPFAM" id="SSF140990">
    <property type="entry name" value="FtsH protease domain-like"/>
    <property type="match status" value="1"/>
</dbReference>
<evidence type="ECO:0000256" key="2">
    <source>
        <dbReference type="ARBA" id="ARBA00010044"/>
    </source>
</evidence>
<keyword evidence="8 15" id="KW-0378">Hydrolase</keyword>
<dbReference type="InterPro" id="IPR011546">
    <property type="entry name" value="Pept_M41_FtsH_extracell"/>
</dbReference>
<organism evidence="19 20">
    <name type="scientific">Halanaerobacter jeridensis</name>
    <dbReference type="NCBI Taxonomy" id="706427"/>
    <lineage>
        <taxon>Bacteria</taxon>
        <taxon>Bacillati</taxon>
        <taxon>Bacillota</taxon>
        <taxon>Clostridia</taxon>
        <taxon>Halanaerobiales</taxon>
        <taxon>Halobacteroidaceae</taxon>
        <taxon>Halanaerobacter</taxon>
    </lineage>
</organism>
<evidence type="ECO:0000256" key="16">
    <source>
        <dbReference type="RuleBase" id="RU003651"/>
    </source>
</evidence>
<evidence type="ECO:0000256" key="15">
    <source>
        <dbReference type="HAMAP-Rule" id="MF_01458"/>
    </source>
</evidence>
<keyword evidence="6 15" id="KW-0479">Metal-binding</keyword>
<dbReference type="Gene3D" id="3.30.720.210">
    <property type="match status" value="1"/>
</dbReference>
<dbReference type="CDD" id="cd19501">
    <property type="entry name" value="RecA-like_FtsH"/>
    <property type="match status" value="1"/>
</dbReference>
<dbReference type="InterPro" id="IPR027417">
    <property type="entry name" value="P-loop_NTPase"/>
</dbReference>
<dbReference type="NCBIfam" id="TIGR01241">
    <property type="entry name" value="FtsH_fam"/>
    <property type="match status" value="1"/>
</dbReference>
<dbReference type="PANTHER" id="PTHR43655:SF2">
    <property type="entry name" value="AFG3 LIKE MATRIX AAA PEPTIDASE SUBUNIT 2, ISOFORM A"/>
    <property type="match status" value="1"/>
</dbReference>
<dbReference type="InterPro" id="IPR037219">
    <property type="entry name" value="Peptidase_M41-like"/>
</dbReference>
<comment type="subcellular location">
    <subcellularLocation>
        <location evidence="15">Cell membrane</location>
        <topology evidence="15">Multi-pass membrane protein</topology>
        <orientation evidence="15">Cytoplasmic side</orientation>
    </subcellularLocation>
    <subcellularLocation>
        <location evidence="1">Membrane</location>
    </subcellularLocation>
</comment>
<evidence type="ECO:0000256" key="4">
    <source>
        <dbReference type="ARBA" id="ARBA00022670"/>
    </source>
</evidence>
<comment type="function">
    <text evidence="15">Acts as a processive, ATP-dependent zinc metallopeptidase for both cytoplasmic and membrane proteins. Plays a role in the quality control of integral membrane proteins.</text>
</comment>
<dbReference type="Pfam" id="PF17862">
    <property type="entry name" value="AAA_lid_3"/>
    <property type="match status" value="1"/>
</dbReference>
<dbReference type="Pfam" id="PF01434">
    <property type="entry name" value="Peptidase_M41"/>
    <property type="match status" value="1"/>
</dbReference>
<keyword evidence="5 15" id="KW-0812">Transmembrane</keyword>
<dbReference type="SUPFAM" id="SSF52540">
    <property type="entry name" value="P-loop containing nucleoside triphosphate hydrolases"/>
    <property type="match status" value="1"/>
</dbReference>
<dbReference type="InterPro" id="IPR050928">
    <property type="entry name" value="ATP-dep_Zn_Metalloprotease"/>
</dbReference>
<evidence type="ECO:0000256" key="14">
    <source>
        <dbReference type="ARBA" id="ARBA00061570"/>
    </source>
</evidence>
<dbReference type="InterPro" id="IPR003593">
    <property type="entry name" value="AAA+_ATPase"/>
</dbReference>
<dbReference type="GO" id="GO:0006508">
    <property type="term" value="P:proteolysis"/>
    <property type="evidence" value="ECO:0007669"/>
    <property type="project" value="UniProtKB-KW"/>
</dbReference>
<dbReference type="Gene3D" id="1.20.58.760">
    <property type="entry name" value="Peptidase M41"/>
    <property type="match status" value="1"/>
</dbReference>
<evidence type="ECO:0000256" key="17">
    <source>
        <dbReference type="SAM" id="MobiDB-lite"/>
    </source>
</evidence>
<feature type="domain" description="AAA+ ATPase" evidence="18">
    <location>
        <begin position="188"/>
        <end position="327"/>
    </location>
</feature>
<dbReference type="InterPro" id="IPR005936">
    <property type="entry name" value="FtsH"/>
</dbReference>
<feature type="region of interest" description="Disordered" evidence="17">
    <location>
        <begin position="601"/>
        <end position="668"/>
    </location>
</feature>
<dbReference type="Gene3D" id="1.10.8.60">
    <property type="match status" value="1"/>
</dbReference>
<dbReference type="FunFam" id="1.10.8.60:FF:000001">
    <property type="entry name" value="ATP-dependent zinc metalloprotease FtsH"/>
    <property type="match status" value="1"/>
</dbReference>
<dbReference type="GO" id="GO:0016887">
    <property type="term" value="F:ATP hydrolysis activity"/>
    <property type="evidence" value="ECO:0007669"/>
    <property type="project" value="UniProtKB-UniRule"/>
</dbReference>
<evidence type="ECO:0000256" key="13">
    <source>
        <dbReference type="ARBA" id="ARBA00023136"/>
    </source>
</evidence>
<feature type="binding site" evidence="15">
    <location>
        <position position="494"/>
    </location>
    <ligand>
        <name>Zn(2+)</name>
        <dbReference type="ChEBI" id="CHEBI:29105"/>
        <note>catalytic</note>
    </ligand>
</feature>
<evidence type="ECO:0000313" key="20">
    <source>
        <dbReference type="Proteomes" id="UP000774000"/>
    </source>
</evidence>
<sequence>MKKFSKSIGFYLIIIAVGVLIAQYVIGPNQTQQQLNYSQFIDRVETNKVKKVTIVGQTVVEGTTTTGQQFKIDIPGTIDKIETLLTNNGVQIETKPEPEPPWWTGLFAYLLPTVILIAALMFIMNKMQGGGNKMMSFGKNKAKMHEEDEENQVTFDDVANYEEVKEELTEVVEFLKNPEKFTKVGAEIPKGVLLLGPPGTGKTLMAKAVAGEAGVPFFFISGSDFVEMFVGVGASRVRDLFEQGKKNSPCIIFIDELDAVGRQRGAGVGGGHDEREQTLNQLLVEMDGFEPNEGIILMAATNRPDVLDPALLRPGRFDRQVIVDKPDFRARKGILEIHIKDKPLDDDVDVEVLARRTPGFTGADMENLANEAAILAARRDKEYISMLEFDDAVDRVIAGPKRESKVINEKEKNIVSYHETGHALLGELLEHSDPTHKVTIIPRGRAGGFTINLPEEDKDFITKEELRDKITTLLGGRVAEKIFLEDISTGAQNDLERATKIARSMVTEYGMSEKLGPLTLGQKNNDQVFLGRDISRSRNYSEEVASDIDTEIKHIVESAYERAMDILDHNKEMVEEMVARLKEQETLEKDDIKEIITHYKPDFYDEEDDEEKDKDRTFVAESSSEEDTADKETTVEDSSSEENETAELEAKEETSVADVAEDESKKEE</sequence>
<dbReference type="AlphaFoldDB" id="A0A938XTC6"/>
<keyword evidence="19" id="KW-0131">Cell cycle</keyword>
<comment type="cofactor">
    <cofactor evidence="15">
        <name>Zn(2+)</name>
        <dbReference type="ChEBI" id="CHEBI:29105"/>
    </cofactor>
    <text evidence="15">Binds 1 zinc ion per subunit.</text>
</comment>
<dbReference type="Pfam" id="PF00004">
    <property type="entry name" value="AAA"/>
    <property type="match status" value="1"/>
</dbReference>
<evidence type="ECO:0000259" key="18">
    <source>
        <dbReference type="SMART" id="SM00382"/>
    </source>
</evidence>
<dbReference type="GO" id="GO:0005886">
    <property type="term" value="C:plasma membrane"/>
    <property type="evidence" value="ECO:0007669"/>
    <property type="project" value="UniProtKB-SubCell"/>
</dbReference>
<keyword evidence="20" id="KW-1185">Reference proteome</keyword>
<dbReference type="GO" id="GO:0004222">
    <property type="term" value="F:metalloendopeptidase activity"/>
    <property type="evidence" value="ECO:0007669"/>
    <property type="project" value="InterPro"/>
</dbReference>
<dbReference type="FunFam" id="3.40.50.300:FF:000001">
    <property type="entry name" value="ATP-dependent zinc metalloprotease FtsH"/>
    <property type="match status" value="1"/>
</dbReference>
<evidence type="ECO:0000256" key="10">
    <source>
        <dbReference type="ARBA" id="ARBA00022840"/>
    </source>
</evidence>
<evidence type="ECO:0000256" key="6">
    <source>
        <dbReference type="ARBA" id="ARBA00022723"/>
    </source>
</evidence>
<reference evidence="19" key="1">
    <citation type="submission" date="2021-01" db="EMBL/GenBank/DDBJ databases">
        <title>Genomic Encyclopedia of Type Strains, Phase IV (KMG-IV): sequencing the most valuable type-strain genomes for metagenomic binning, comparative biology and taxonomic classification.</title>
        <authorList>
            <person name="Goeker M."/>
        </authorList>
    </citation>
    <scope>NUCLEOTIDE SEQUENCE</scope>
    <source>
        <strain evidence="19">DSM 23230</strain>
    </source>
</reference>
<dbReference type="EC" id="3.4.24.-" evidence="15"/>
<evidence type="ECO:0000256" key="8">
    <source>
        <dbReference type="ARBA" id="ARBA00022801"/>
    </source>
</evidence>
<dbReference type="HAMAP" id="MF_01458">
    <property type="entry name" value="FtsH"/>
    <property type="match status" value="1"/>
</dbReference>
<dbReference type="SMART" id="SM00382">
    <property type="entry name" value="AAA"/>
    <property type="match status" value="1"/>
</dbReference>
<evidence type="ECO:0000313" key="19">
    <source>
        <dbReference type="EMBL" id="MBM7557170.1"/>
    </source>
</evidence>
<evidence type="ECO:0000256" key="3">
    <source>
        <dbReference type="ARBA" id="ARBA00022475"/>
    </source>
</evidence>
<gene>
    <name evidence="15" type="primary">ftsH</name>
    <name evidence="19" type="ORF">JOC47_002025</name>
</gene>
<evidence type="ECO:0000256" key="11">
    <source>
        <dbReference type="ARBA" id="ARBA00022989"/>
    </source>
</evidence>
<protein>
    <recommendedName>
        <fullName evidence="15">ATP-dependent zinc metalloprotease FtsH</fullName>
        <ecNumber evidence="15">3.4.24.-</ecNumber>
    </recommendedName>
</protein>
<dbReference type="GO" id="GO:0051301">
    <property type="term" value="P:cell division"/>
    <property type="evidence" value="ECO:0007669"/>
    <property type="project" value="UniProtKB-KW"/>
</dbReference>
<dbReference type="FunFam" id="1.20.58.760:FF:000001">
    <property type="entry name" value="ATP-dependent zinc metalloprotease FtsH"/>
    <property type="match status" value="1"/>
</dbReference>
<dbReference type="GO" id="GO:0004176">
    <property type="term" value="F:ATP-dependent peptidase activity"/>
    <property type="evidence" value="ECO:0007669"/>
    <property type="project" value="InterPro"/>
</dbReference>
<name>A0A938XTC6_9FIRM</name>
<feature type="binding site" evidence="15">
    <location>
        <begin position="196"/>
        <end position="203"/>
    </location>
    <ligand>
        <name>ATP</name>
        <dbReference type="ChEBI" id="CHEBI:30616"/>
    </ligand>
</feature>
<comment type="similarity">
    <text evidence="14 15">In the central section; belongs to the AAA ATPase family.</text>
</comment>
<comment type="caution">
    <text evidence="19">The sequence shown here is derived from an EMBL/GenBank/DDBJ whole genome shotgun (WGS) entry which is preliminary data.</text>
</comment>
<feature type="transmembrane region" description="Helical" evidence="15">
    <location>
        <begin position="106"/>
        <end position="125"/>
    </location>
</feature>
<feature type="binding site" evidence="15">
    <location>
        <position position="422"/>
    </location>
    <ligand>
        <name>Zn(2+)</name>
        <dbReference type="ChEBI" id="CHEBI:29105"/>
        <note>catalytic</note>
    </ligand>
</feature>
<dbReference type="InterPro" id="IPR003960">
    <property type="entry name" value="ATPase_AAA_CS"/>
</dbReference>
<dbReference type="GO" id="GO:0005524">
    <property type="term" value="F:ATP binding"/>
    <property type="evidence" value="ECO:0007669"/>
    <property type="project" value="UniProtKB-UniRule"/>
</dbReference>
<keyword evidence="10 15" id="KW-0067">ATP-binding</keyword>
<keyword evidence="4 15" id="KW-0645">Protease</keyword>
<dbReference type="GO" id="GO:0008270">
    <property type="term" value="F:zinc ion binding"/>
    <property type="evidence" value="ECO:0007669"/>
    <property type="project" value="UniProtKB-UniRule"/>
</dbReference>
<comment type="similarity">
    <text evidence="2 15">In the C-terminal section; belongs to the peptidase M41 family.</text>
</comment>
<keyword evidence="3 15" id="KW-1003">Cell membrane</keyword>
<dbReference type="Proteomes" id="UP000774000">
    <property type="component" value="Unassembled WGS sequence"/>
</dbReference>
<keyword evidence="11 15" id="KW-1133">Transmembrane helix</keyword>
<keyword evidence="12 15" id="KW-0482">Metalloprotease</keyword>
<keyword evidence="7 15" id="KW-0547">Nucleotide-binding</keyword>
<proteinExistence type="inferred from homology"/>
<evidence type="ECO:0000256" key="5">
    <source>
        <dbReference type="ARBA" id="ARBA00022692"/>
    </source>
</evidence>
<keyword evidence="13 15" id="KW-0472">Membrane</keyword>
<feature type="compositionally biased region" description="Acidic residues" evidence="17">
    <location>
        <begin position="638"/>
        <end position="647"/>
    </location>
</feature>
<dbReference type="InterPro" id="IPR000642">
    <property type="entry name" value="Peptidase_M41"/>
</dbReference>
<dbReference type="EMBL" id="JAFBDQ010000010">
    <property type="protein sequence ID" value="MBM7557170.1"/>
    <property type="molecule type" value="Genomic_DNA"/>
</dbReference>
<feature type="binding site" evidence="15">
    <location>
        <position position="418"/>
    </location>
    <ligand>
        <name>Zn(2+)</name>
        <dbReference type="ChEBI" id="CHEBI:29105"/>
        <note>catalytic</note>
    </ligand>
</feature>
<keyword evidence="9 15" id="KW-0862">Zinc</keyword>
<keyword evidence="19" id="KW-0132">Cell division</keyword>
<accession>A0A938XTC6</accession>
<feature type="active site" evidence="15">
    <location>
        <position position="419"/>
    </location>
</feature>
<evidence type="ECO:0000256" key="7">
    <source>
        <dbReference type="ARBA" id="ARBA00022741"/>
    </source>
</evidence>